<evidence type="ECO:0000256" key="1">
    <source>
        <dbReference type="SAM" id="MobiDB-lite"/>
    </source>
</evidence>
<keyword evidence="3" id="KW-1185">Reference proteome</keyword>
<accession>A0A9P8D424</accession>
<comment type="caution">
    <text evidence="2">The sequence shown here is derived from an EMBL/GenBank/DDBJ whole genome shotgun (WGS) entry which is preliminary data.</text>
</comment>
<organism evidence="2 3">
    <name type="scientific">Fusarium musae</name>
    <dbReference type="NCBI Taxonomy" id="1042133"/>
    <lineage>
        <taxon>Eukaryota</taxon>
        <taxon>Fungi</taxon>
        <taxon>Dikarya</taxon>
        <taxon>Ascomycota</taxon>
        <taxon>Pezizomycotina</taxon>
        <taxon>Sordariomycetes</taxon>
        <taxon>Hypocreomycetidae</taxon>
        <taxon>Hypocreales</taxon>
        <taxon>Nectriaceae</taxon>
        <taxon>Fusarium</taxon>
    </lineage>
</organism>
<feature type="compositionally biased region" description="Basic and acidic residues" evidence="1">
    <location>
        <begin position="40"/>
        <end position="59"/>
    </location>
</feature>
<dbReference type="EMBL" id="JAHBCI010000011">
    <property type="protein sequence ID" value="KAG9494955.1"/>
    <property type="molecule type" value="Genomic_DNA"/>
</dbReference>
<sequence length="106" mass="11935">MRGMALASATSGFEARVRGVLRRLTKEQRGHLRTVGAEAYRQRQREREAELESHQEAHNDTYGQQGEDGLEVIEVKRSDLPHPHQYENGKAGSYCERTEATGAGLR</sequence>
<feature type="region of interest" description="Disordered" evidence="1">
    <location>
        <begin position="81"/>
        <end position="106"/>
    </location>
</feature>
<reference evidence="2" key="1">
    <citation type="journal article" date="2021" name="Mol. Plant Microbe Interact.">
        <title>Telomere to telomere genome assembly of Fusarium musae F31, causal agent of crown rot disease of banana.</title>
        <authorList>
            <person name="Degradi L."/>
            <person name="Tava V."/>
            <person name="Kunova A."/>
            <person name="Cortesi P."/>
            <person name="Saracchi M."/>
            <person name="Pasquali M."/>
        </authorList>
    </citation>
    <scope>NUCLEOTIDE SEQUENCE</scope>
    <source>
        <strain evidence="2">F31</strain>
    </source>
</reference>
<evidence type="ECO:0000313" key="2">
    <source>
        <dbReference type="EMBL" id="KAG9494955.1"/>
    </source>
</evidence>
<protein>
    <submittedName>
        <fullName evidence="2">Uncharacterized protein</fullName>
    </submittedName>
</protein>
<dbReference type="Proteomes" id="UP000827133">
    <property type="component" value="Unassembled WGS sequence"/>
</dbReference>
<feature type="region of interest" description="Disordered" evidence="1">
    <location>
        <begin position="39"/>
        <end position="67"/>
    </location>
</feature>
<dbReference type="AlphaFoldDB" id="A0A9P8D424"/>
<evidence type="ECO:0000313" key="3">
    <source>
        <dbReference type="Proteomes" id="UP000827133"/>
    </source>
</evidence>
<dbReference type="GeneID" id="68321040"/>
<gene>
    <name evidence="2" type="ORF">J7337_013184</name>
</gene>
<dbReference type="KEGG" id="fmu:J7337_013184"/>
<dbReference type="RefSeq" id="XP_044673955.1">
    <property type="nucleotide sequence ID" value="XM_044830680.1"/>
</dbReference>
<name>A0A9P8D424_9HYPO</name>
<proteinExistence type="predicted"/>